<dbReference type="Pfam" id="PF00651">
    <property type="entry name" value="BTB"/>
    <property type="match status" value="1"/>
</dbReference>
<dbReference type="InterPro" id="IPR000210">
    <property type="entry name" value="BTB/POZ_dom"/>
</dbReference>
<dbReference type="InterPro" id="IPR011333">
    <property type="entry name" value="SKP1/BTB/POZ_sf"/>
</dbReference>
<comment type="caution">
    <text evidence="2">The sequence shown here is derived from an EMBL/GenBank/DDBJ whole genome shotgun (WGS) entry which is preliminary data.</text>
</comment>
<evidence type="ECO:0000313" key="2">
    <source>
        <dbReference type="EMBL" id="KAG8627763.1"/>
    </source>
</evidence>
<dbReference type="AlphaFoldDB" id="A0A8K0PHS9"/>
<dbReference type="PROSITE" id="PS50097">
    <property type="entry name" value="BTB"/>
    <property type="match status" value="1"/>
</dbReference>
<dbReference type="PANTHER" id="PTHR22744">
    <property type="entry name" value="HELIX LOOP HELIX PROTEIN 21-RELATED"/>
    <property type="match status" value="1"/>
</dbReference>
<dbReference type="PANTHER" id="PTHR22744:SF17">
    <property type="entry name" value="BTB DOMAIN-CONTAINING PROTEIN"/>
    <property type="match status" value="1"/>
</dbReference>
<dbReference type="SUPFAM" id="SSF54695">
    <property type="entry name" value="POZ domain"/>
    <property type="match status" value="1"/>
</dbReference>
<name>A0A8K0PHS9_9PEZI</name>
<accession>A0A8K0PHS9</accession>
<gene>
    <name evidence="2" type="ORF">KVT40_003636</name>
</gene>
<keyword evidence="3" id="KW-1185">Reference proteome</keyword>
<proteinExistence type="predicted"/>
<dbReference type="SMART" id="SM00225">
    <property type="entry name" value="BTB"/>
    <property type="match status" value="1"/>
</dbReference>
<feature type="domain" description="BTB" evidence="1">
    <location>
        <begin position="14"/>
        <end position="81"/>
    </location>
</feature>
<organism evidence="2 3">
    <name type="scientific">Elsinoe batatas</name>
    <dbReference type="NCBI Taxonomy" id="2601811"/>
    <lineage>
        <taxon>Eukaryota</taxon>
        <taxon>Fungi</taxon>
        <taxon>Dikarya</taxon>
        <taxon>Ascomycota</taxon>
        <taxon>Pezizomycotina</taxon>
        <taxon>Dothideomycetes</taxon>
        <taxon>Dothideomycetidae</taxon>
        <taxon>Myriangiales</taxon>
        <taxon>Elsinoaceae</taxon>
        <taxon>Elsinoe</taxon>
    </lineage>
</organism>
<sequence>MSPPKKSFNDVWSAHLVIVVRDRKIHVHREVLEKASPYFKTMLSGSSKEVDRTEIELKDDSPDAVFRMLKHLYDNAQPFDGTWWDNQHDIDGIVDLIHAADKYGSSSVVQHCLDMINATLLICQDEDPPASVFEALGRLPDHVLEGHIADIFYAMQPRLLLYTRKPSFSRLLDEKPELGKMLFYHLIKKGHEHETSVRLGCIVCPVVWIGPDDGECDECGSKTRVLSQKEMVEDWEEPETAPVPAVHRPFWFEQ</sequence>
<dbReference type="CDD" id="cd18186">
    <property type="entry name" value="BTB_POZ_ZBTB_KLHL-like"/>
    <property type="match status" value="1"/>
</dbReference>
<dbReference type="OrthoDB" id="6359816at2759"/>
<dbReference type="EMBL" id="JAESVG020000004">
    <property type="protein sequence ID" value="KAG8627763.1"/>
    <property type="molecule type" value="Genomic_DNA"/>
</dbReference>
<protein>
    <recommendedName>
        <fullName evidence="1">BTB domain-containing protein</fullName>
    </recommendedName>
</protein>
<dbReference type="Proteomes" id="UP000809789">
    <property type="component" value="Unassembled WGS sequence"/>
</dbReference>
<dbReference type="Gene3D" id="3.30.710.10">
    <property type="entry name" value="Potassium Channel Kv1.1, Chain A"/>
    <property type="match status" value="1"/>
</dbReference>
<evidence type="ECO:0000313" key="3">
    <source>
        <dbReference type="Proteomes" id="UP000809789"/>
    </source>
</evidence>
<reference evidence="2" key="1">
    <citation type="submission" date="2021-07" db="EMBL/GenBank/DDBJ databases">
        <title>Elsinoe batatas strain:CRI-CJ2 Genome sequencing and assembly.</title>
        <authorList>
            <person name="Huang L."/>
        </authorList>
    </citation>
    <scope>NUCLEOTIDE SEQUENCE</scope>
    <source>
        <strain evidence="2">CRI-CJ2</strain>
    </source>
</reference>
<evidence type="ECO:0000259" key="1">
    <source>
        <dbReference type="PROSITE" id="PS50097"/>
    </source>
</evidence>